<dbReference type="GO" id="GO:0005096">
    <property type="term" value="F:GTPase activator activity"/>
    <property type="evidence" value="ECO:0007669"/>
    <property type="project" value="TreeGrafter"/>
</dbReference>
<dbReference type="Pfam" id="PF00566">
    <property type="entry name" value="RabGAP-TBC"/>
    <property type="match status" value="1"/>
</dbReference>
<dbReference type="Gene3D" id="1.10.472.80">
    <property type="entry name" value="Ypt/Rab-GAP domain of gyp1p, domain 3"/>
    <property type="match status" value="1"/>
</dbReference>
<dbReference type="PROSITE" id="PS50086">
    <property type="entry name" value="TBC_RABGAP"/>
    <property type="match status" value="1"/>
</dbReference>
<keyword evidence="5" id="KW-1185">Reference proteome</keyword>
<evidence type="ECO:0000313" key="3">
    <source>
        <dbReference type="EMBL" id="CAF1057434.1"/>
    </source>
</evidence>
<comment type="caution">
    <text evidence="4">The sequence shown here is derived from an EMBL/GenBank/DDBJ whole genome shotgun (WGS) entry which is preliminary data.</text>
</comment>
<dbReference type="EMBL" id="CAJNOJ010000080">
    <property type="protein sequence ID" value="CAF1057434.1"/>
    <property type="molecule type" value="Genomic_DNA"/>
</dbReference>
<evidence type="ECO:0000256" key="1">
    <source>
        <dbReference type="SAM" id="MobiDB-lite"/>
    </source>
</evidence>
<protein>
    <recommendedName>
        <fullName evidence="2">Rab-GAP TBC domain-containing protein</fullName>
    </recommendedName>
</protein>
<dbReference type="PANTHER" id="PTHR47219">
    <property type="entry name" value="RAB GTPASE-ACTIVATING PROTEIN 1-LIKE"/>
    <property type="match status" value="1"/>
</dbReference>
<dbReference type="SMART" id="SM00164">
    <property type="entry name" value="TBC"/>
    <property type="match status" value="1"/>
</dbReference>
<feature type="compositionally biased region" description="Pro residues" evidence="1">
    <location>
        <begin position="11"/>
        <end position="21"/>
    </location>
</feature>
<feature type="domain" description="Rab-GAP TBC" evidence="2">
    <location>
        <begin position="131"/>
        <end position="323"/>
    </location>
</feature>
<name>A0A815W5N9_ADIRI</name>
<proteinExistence type="predicted"/>
<dbReference type="InterPro" id="IPR000195">
    <property type="entry name" value="Rab-GAP-TBC_dom"/>
</dbReference>
<dbReference type="PANTHER" id="PTHR47219:SF25">
    <property type="entry name" value="RAB-GAP TBC DOMAIN-CONTAINING PROTEIN"/>
    <property type="match status" value="1"/>
</dbReference>
<dbReference type="GO" id="GO:0031267">
    <property type="term" value="F:small GTPase binding"/>
    <property type="evidence" value="ECO:0007669"/>
    <property type="project" value="TreeGrafter"/>
</dbReference>
<organism evidence="4 5">
    <name type="scientific">Adineta ricciae</name>
    <name type="common">Rotifer</name>
    <dbReference type="NCBI Taxonomy" id="249248"/>
    <lineage>
        <taxon>Eukaryota</taxon>
        <taxon>Metazoa</taxon>
        <taxon>Spiralia</taxon>
        <taxon>Gnathifera</taxon>
        <taxon>Rotifera</taxon>
        <taxon>Eurotatoria</taxon>
        <taxon>Bdelloidea</taxon>
        <taxon>Adinetida</taxon>
        <taxon>Adinetidae</taxon>
        <taxon>Adineta</taxon>
    </lineage>
</organism>
<dbReference type="Proteomes" id="UP000663852">
    <property type="component" value="Unassembled WGS sequence"/>
</dbReference>
<sequence length="609" mass="71005">MKQSSTAATSNPPPLPLPPSTPVLTHIDKAARKQLDEREKLFLLYEHEGKLPDLIPDVSHLQSPRLSTTDPNAIDHYGFIHEQPIKAMTINEKKQIQQEIKRSERWNKMLRKSSHSISRDNEQLRRRMFKGLPSTLRGAFWSRLFDLDEQLRVNKGYYEILKRKARSSSTYLSQIDLDVHRTYRNHQMFCNRYCIRQKHLFSILAAYSVYNTEIGYTQGMNQIVAFLLFYLPEEEAFWAFCQLMTGSRWMMHGFFCPGFPKLFRFQAQFEKIMKKMLPKVYKHFVTCQVQSDLYTIRWFMLCYLDCLPFPLTLRIWDIFVLDGEQVLLTTAFCILRIHRKKLLHLKTFDSINSFLKNELCTNFANSSLTIDEIIEEYVVCYEKLKQNNLLALPLPTENEIPTKPFNISMGDITKFTDNNSNKNANSEETKAVISTPNKSMTSPRLITSQMSPKSTPIPVTETFLVTSLAPLATADEDSPSMVNLRDTSIETQYMEIKRLTKPFQIPDQQFLTEYDSCTVLSSADQSLSGYRRRQGHFGDDDDTISSKSDIIDDDEHVQISHMITTSFIHDDDYEKLKRSSSFYDNVIDNEQVNYHYIRPQHYAFDTNIR</sequence>
<dbReference type="Proteomes" id="UP000663828">
    <property type="component" value="Unassembled WGS sequence"/>
</dbReference>
<evidence type="ECO:0000259" key="2">
    <source>
        <dbReference type="PROSITE" id="PS50086"/>
    </source>
</evidence>
<evidence type="ECO:0000313" key="5">
    <source>
        <dbReference type="Proteomes" id="UP000663828"/>
    </source>
</evidence>
<feature type="compositionally biased region" description="Low complexity" evidence="1">
    <location>
        <begin position="1"/>
        <end position="10"/>
    </location>
</feature>
<dbReference type="OrthoDB" id="294251at2759"/>
<dbReference type="AlphaFoldDB" id="A0A815W5N9"/>
<gene>
    <name evidence="3" type="ORF">EDS130_LOCUS17736</name>
    <name evidence="4" type="ORF">XAT740_LOCUS41952</name>
</gene>
<dbReference type="Gene3D" id="1.10.10.750">
    <property type="entry name" value="Ypt/Rab-GAP domain of gyp1p, domain 1"/>
    <property type="match status" value="1"/>
</dbReference>
<dbReference type="InterPro" id="IPR035969">
    <property type="entry name" value="Rab-GAP_TBC_sf"/>
</dbReference>
<accession>A0A815W5N9</accession>
<dbReference type="EMBL" id="CAJNOR010004966">
    <property type="protein sequence ID" value="CAF1537787.1"/>
    <property type="molecule type" value="Genomic_DNA"/>
</dbReference>
<dbReference type="FunFam" id="1.10.8.270:FF:000016">
    <property type="entry name" value="TBC1 domain family member 2A"/>
    <property type="match status" value="1"/>
</dbReference>
<dbReference type="SUPFAM" id="SSF47923">
    <property type="entry name" value="Ypt/Rab-GAP domain of gyp1p"/>
    <property type="match status" value="2"/>
</dbReference>
<evidence type="ECO:0000313" key="4">
    <source>
        <dbReference type="EMBL" id="CAF1537787.1"/>
    </source>
</evidence>
<reference evidence="4" key="1">
    <citation type="submission" date="2021-02" db="EMBL/GenBank/DDBJ databases">
        <authorList>
            <person name="Nowell W R."/>
        </authorList>
    </citation>
    <scope>NUCLEOTIDE SEQUENCE</scope>
</reference>
<dbReference type="InterPro" id="IPR050302">
    <property type="entry name" value="Rab_GAP_TBC_domain"/>
</dbReference>
<feature type="region of interest" description="Disordered" evidence="1">
    <location>
        <begin position="1"/>
        <end position="22"/>
    </location>
</feature>
<dbReference type="Gene3D" id="1.10.8.270">
    <property type="entry name" value="putative rabgap domain of human tbc1 domain family member 14 like domains"/>
    <property type="match status" value="1"/>
</dbReference>